<feature type="compositionally biased region" description="Low complexity" evidence="1">
    <location>
        <begin position="379"/>
        <end position="395"/>
    </location>
</feature>
<evidence type="ECO:0000313" key="4">
    <source>
        <dbReference type="Proteomes" id="UP000019132"/>
    </source>
</evidence>
<feature type="domain" description="DUF6818" evidence="2">
    <location>
        <begin position="144"/>
        <end position="220"/>
    </location>
</feature>
<feature type="compositionally biased region" description="Basic and acidic residues" evidence="1">
    <location>
        <begin position="635"/>
        <end position="650"/>
    </location>
</feature>
<feature type="region of interest" description="Disordered" evidence="1">
    <location>
        <begin position="374"/>
        <end position="395"/>
    </location>
</feature>
<name>K3WZQ4_GLOUD</name>
<dbReference type="EnsemblProtists" id="PYU1_T010453">
    <property type="protein sequence ID" value="PYU1_T010453"/>
    <property type="gene ID" value="PYU1_G010431"/>
</dbReference>
<dbReference type="EMBL" id="GL376596">
    <property type="status" value="NOT_ANNOTATED_CDS"/>
    <property type="molecule type" value="Genomic_DNA"/>
</dbReference>
<feature type="compositionally biased region" description="Basic and acidic residues" evidence="1">
    <location>
        <begin position="209"/>
        <end position="224"/>
    </location>
</feature>
<dbReference type="eggNOG" id="ENOG502RFZ3">
    <property type="taxonomic scope" value="Eukaryota"/>
</dbReference>
<keyword evidence="4" id="KW-1185">Reference proteome</keyword>
<feature type="compositionally biased region" description="Basic and acidic residues" evidence="1">
    <location>
        <begin position="601"/>
        <end position="611"/>
    </location>
</feature>
<reference evidence="3" key="3">
    <citation type="submission" date="2015-02" db="UniProtKB">
        <authorList>
            <consortium name="EnsemblProtists"/>
        </authorList>
    </citation>
    <scope>IDENTIFICATION</scope>
    <source>
        <strain evidence="3">DAOM BR144</strain>
    </source>
</reference>
<dbReference type="HOGENOM" id="CLU_028088_0_0_1"/>
<dbReference type="AlphaFoldDB" id="K3WZQ4"/>
<dbReference type="InterPro" id="IPR049203">
    <property type="entry name" value="DUF6818"/>
</dbReference>
<reference evidence="4" key="1">
    <citation type="journal article" date="2010" name="Genome Biol.">
        <title>Genome sequence of the necrotrophic plant pathogen Pythium ultimum reveals original pathogenicity mechanisms and effector repertoire.</title>
        <authorList>
            <person name="Levesque C.A."/>
            <person name="Brouwer H."/>
            <person name="Cano L."/>
            <person name="Hamilton J.P."/>
            <person name="Holt C."/>
            <person name="Huitema E."/>
            <person name="Raffaele S."/>
            <person name="Robideau G.P."/>
            <person name="Thines M."/>
            <person name="Win J."/>
            <person name="Zerillo M.M."/>
            <person name="Beakes G.W."/>
            <person name="Boore J.L."/>
            <person name="Busam D."/>
            <person name="Dumas B."/>
            <person name="Ferriera S."/>
            <person name="Fuerstenberg S.I."/>
            <person name="Gachon C.M."/>
            <person name="Gaulin E."/>
            <person name="Govers F."/>
            <person name="Grenville-Briggs L."/>
            <person name="Horner N."/>
            <person name="Hostetler J."/>
            <person name="Jiang R.H."/>
            <person name="Johnson J."/>
            <person name="Krajaejun T."/>
            <person name="Lin H."/>
            <person name="Meijer H.J."/>
            <person name="Moore B."/>
            <person name="Morris P."/>
            <person name="Phuntmart V."/>
            <person name="Puiu D."/>
            <person name="Shetty J."/>
            <person name="Stajich J.E."/>
            <person name="Tripathy S."/>
            <person name="Wawra S."/>
            <person name="van West P."/>
            <person name="Whitty B.R."/>
            <person name="Coutinho P.M."/>
            <person name="Henrissat B."/>
            <person name="Martin F."/>
            <person name="Thomas P.D."/>
            <person name="Tyler B.M."/>
            <person name="De Vries R.P."/>
            <person name="Kamoun S."/>
            <person name="Yandell M."/>
            <person name="Tisserat N."/>
            <person name="Buell C.R."/>
        </authorList>
    </citation>
    <scope>NUCLEOTIDE SEQUENCE</scope>
    <source>
        <strain evidence="4">DAOM:BR144</strain>
    </source>
</reference>
<feature type="compositionally biased region" description="Polar residues" evidence="1">
    <location>
        <begin position="252"/>
        <end position="264"/>
    </location>
</feature>
<evidence type="ECO:0000259" key="2">
    <source>
        <dbReference type="Pfam" id="PF20681"/>
    </source>
</evidence>
<dbReference type="STRING" id="431595.K3WZQ4"/>
<protein>
    <recommendedName>
        <fullName evidence="2">DUF6818 domain-containing protein</fullName>
    </recommendedName>
</protein>
<evidence type="ECO:0000256" key="1">
    <source>
        <dbReference type="SAM" id="MobiDB-lite"/>
    </source>
</evidence>
<proteinExistence type="predicted"/>
<dbReference type="VEuPathDB" id="FungiDB:PYU1_G010431"/>
<dbReference type="Pfam" id="PF20681">
    <property type="entry name" value="DUF6818"/>
    <property type="match status" value="1"/>
</dbReference>
<organism evidence="3 4">
    <name type="scientific">Globisporangium ultimum (strain ATCC 200006 / CBS 805.95 / DAOM BR144)</name>
    <name type="common">Pythium ultimum</name>
    <dbReference type="NCBI Taxonomy" id="431595"/>
    <lineage>
        <taxon>Eukaryota</taxon>
        <taxon>Sar</taxon>
        <taxon>Stramenopiles</taxon>
        <taxon>Oomycota</taxon>
        <taxon>Peronosporomycetes</taxon>
        <taxon>Pythiales</taxon>
        <taxon>Pythiaceae</taxon>
        <taxon>Globisporangium</taxon>
    </lineage>
</organism>
<reference evidence="4" key="2">
    <citation type="submission" date="2010-04" db="EMBL/GenBank/DDBJ databases">
        <authorList>
            <person name="Buell R."/>
            <person name="Hamilton J."/>
            <person name="Hostetler J."/>
        </authorList>
    </citation>
    <scope>NUCLEOTIDE SEQUENCE [LARGE SCALE GENOMIC DNA]</scope>
    <source>
        <strain evidence="4">DAOM:BR144</strain>
    </source>
</reference>
<feature type="region of interest" description="Disordered" evidence="1">
    <location>
        <begin position="545"/>
        <end position="573"/>
    </location>
</feature>
<feature type="region of interest" description="Disordered" evidence="1">
    <location>
        <begin position="601"/>
        <end position="650"/>
    </location>
</feature>
<evidence type="ECO:0000313" key="3">
    <source>
        <dbReference type="EnsemblProtists" id="PYU1_T010453"/>
    </source>
</evidence>
<dbReference type="Proteomes" id="UP000019132">
    <property type="component" value="Unassembled WGS sequence"/>
</dbReference>
<feature type="region of interest" description="Disordered" evidence="1">
    <location>
        <begin position="209"/>
        <end position="269"/>
    </location>
</feature>
<feature type="region of interest" description="Disordered" evidence="1">
    <location>
        <begin position="419"/>
        <end position="438"/>
    </location>
</feature>
<dbReference type="InParanoid" id="K3WZQ4"/>
<dbReference type="PANTHER" id="PTHR34409:SF1">
    <property type="entry name" value="MYB-LIKE DOMAIN-CONTAINING PROTEIN"/>
    <property type="match status" value="1"/>
</dbReference>
<accession>K3WZQ4</accession>
<sequence>MTRDGATATSAHAVGAGLTGAASSGSVSAMHEGAVAAAGVNVVDLAEAMSSSAAATTPALPLATTSSSAAPATPIPPQLLLQDAYLQQQQQHQQQHLQLAHPSARRFSVGGKGKTGRQSSKFGTVNYSIDEMRRLNEKVRAVMPIAGEDWLHVAYQFNYMRPESIPYREVESLKRKFKKMYCSRSSSVSGKLPEYVEEAKELRRMINQRSEKSQLETSDTHSDLDTQDLASGLDQQQSGKTADIAADRRGNSDSSSANGNQQPAVQEGEPTDISAGVAAMDTDNALVGATKNTIESSVDQQAVAHEQLQQDVSMHHPHTAVNSTEPFGAGELEDDPREMARKLSQMEDEYHQALVARRASRDELAGAAAITSIDPSTASSQQQQQQPSAFQHQYSDPAYSPTEIISMLKHSIERKRRTMEEQMLSESERVRKERKKRKMEQVLYSIHQEQRERELSGSGGVGFESTVAAILGVPHSPTIAAQTSMSSAAHGPGGSAIPAPVSYSSIPASVVVPQPPSSASEYSSLGTMEIMLRYMVAQQTETARREQLEQERRQREQLEKEARRREKDRQRRQEKRDFMLVMAAILEEKFPDSLKRYLEDEHVSDNVEPHAAEAAGAHVQTQGEPSADPAGDESSDSRNNETDHHEAALI</sequence>
<dbReference type="PANTHER" id="PTHR34409">
    <property type="entry name" value="SET DOMAIN-CONTAINING PROTEIN"/>
    <property type="match status" value="1"/>
</dbReference>